<proteinExistence type="predicted"/>
<dbReference type="Gene3D" id="2.40.128.20">
    <property type="match status" value="1"/>
</dbReference>
<dbReference type="PROSITE" id="PS51257">
    <property type="entry name" value="PROKAR_LIPOPROTEIN"/>
    <property type="match status" value="1"/>
</dbReference>
<sequence>MLVRHRLTTLLSCAGLSLMAACGDDATGFRDANVPLGVTTRGTTADVSGEWFVRATTPGNEDLQRVNILPERQGIPAVELVRRTCESNGDCEEVGEIWRAKPLGQHRWRIQSPQGDAARELWVVWVDEGFRTAAIGTPDGSYGWILDRAPTGGSDRVTAAQEILAFNGYDAAQLVTR</sequence>
<dbReference type="SUPFAM" id="SSF50814">
    <property type="entry name" value="Lipocalins"/>
    <property type="match status" value="1"/>
</dbReference>
<dbReference type="Pfam" id="PF08212">
    <property type="entry name" value="Lipocalin_2"/>
    <property type="match status" value="1"/>
</dbReference>
<reference evidence="3 4" key="1">
    <citation type="submission" date="2017-03" db="EMBL/GenBank/DDBJ databases">
        <authorList>
            <person name="Afonso C.L."/>
            <person name="Miller P.J."/>
            <person name="Scott M.A."/>
            <person name="Spackman E."/>
            <person name="Goraichik I."/>
            <person name="Dimitrov K.M."/>
            <person name="Suarez D.L."/>
            <person name="Swayne D.E."/>
        </authorList>
    </citation>
    <scope>NUCLEOTIDE SEQUENCE [LARGE SCALE GENOMIC DNA]</scope>
    <source>
        <strain evidence="3 4">CECT 7450</strain>
    </source>
</reference>
<feature type="signal peptide" evidence="1">
    <location>
        <begin position="1"/>
        <end position="20"/>
    </location>
</feature>
<name>A0A1X7A0L4_9RHOB</name>
<organism evidence="3 4">
    <name type="scientific">Roseovarius albus</name>
    <dbReference type="NCBI Taxonomy" id="1247867"/>
    <lineage>
        <taxon>Bacteria</taxon>
        <taxon>Pseudomonadati</taxon>
        <taxon>Pseudomonadota</taxon>
        <taxon>Alphaproteobacteria</taxon>
        <taxon>Rhodobacterales</taxon>
        <taxon>Roseobacteraceae</taxon>
        <taxon>Roseovarius</taxon>
    </lineage>
</organism>
<protein>
    <submittedName>
        <fullName evidence="3">Lipocalin-like domain protein</fullName>
    </submittedName>
</protein>
<keyword evidence="4" id="KW-1185">Reference proteome</keyword>
<dbReference type="RefSeq" id="WP_085807201.1">
    <property type="nucleotide sequence ID" value="NZ_FWFX01000013.1"/>
</dbReference>
<evidence type="ECO:0000313" key="3">
    <source>
        <dbReference type="EMBL" id="SLN66509.1"/>
    </source>
</evidence>
<feature type="chain" id="PRO_5013049936" evidence="1">
    <location>
        <begin position="21"/>
        <end position="177"/>
    </location>
</feature>
<gene>
    <name evidence="3" type="ORF">ROA7450_03540</name>
</gene>
<evidence type="ECO:0000313" key="4">
    <source>
        <dbReference type="Proteomes" id="UP000193061"/>
    </source>
</evidence>
<evidence type="ECO:0000256" key="1">
    <source>
        <dbReference type="SAM" id="SignalP"/>
    </source>
</evidence>
<dbReference type="EMBL" id="FWFX01000013">
    <property type="protein sequence ID" value="SLN66509.1"/>
    <property type="molecule type" value="Genomic_DNA"/>
</dbReference>
<dbReference type="Proteomes" id="UP000193061">
    <property type="component" value="Unassembled WGS sequence"/>
</dbReference>
<evidence type="ECO:0000259" key="2">
    <source>
        <dbReference type="Pfam" id="PF08212"/>
    </source>
</evidence>
<keyword evidence="1" id="KW-0732">Signal</keyword>
<dbReference type="InterPro" id="IPR000566">
    <property type="entry name" value="Lipocln_cytosolic_FA-bd_dom"/>
</dbReference>
<accession>A0A1X7A0L4</accession>
<feature type="domain" description="Lipocalin/cytosolic fatty-acid binding" evidence="2">
    <location>
        <begin position="105"/>
        <end position="176"/>
    </location>
</feature>
<dbReference type="AlphaFoldDB" id="A0A1X7A0L4"/>
<dbReference type="InterPro" id="IPR012674">
    <property type="entry name" value="Calycin"/>
</dbReference>